<protein>
    <submittedName>
        <fullName evidence="1">Uncharacterized protein</fullName>
    </submittedName>
</protein>
<comment type="caution">
    <text evidence="1">The sequence shown here is derived from an EMBL/GenBank/DDBJ whole genome shotgun (WGS) entry which is preliminary data.</text>
</comment>
<evidence type="ECO:0000313" key="1">
    <source>
        <dbReference type="EMBL" id="RIB39206.1"/>
    </source>
</evidence>
<dbReference type="Proteomes" id="UP000284508">
    <property type="component" value="Unassembled WGS sequence"/>
</dbReference>
<dbReference type="RefSeq" id="WP_012477164.1">
    <property type="nucleotide sequence ID" value="NZ_CP029061.1"/>
</dbReference>
<accession>A0A418GED1</accession>
<name>A0A418GED1_ECOLX</name>
<proteinExistence type="predicted"/>
<sequence length="211" mass="24880">MNTGITIDLTNLSEDELLDLYSMYKSANIAHQLWCRRHENIPEHFSIIFVTLLERIKRVTEKNSEGVKTPDVDLDALIDTIYIGCRSMFCENPGLKNNYTLQNCLRKANYHNEARVIDNILQEKKFTDSIMKDESFFSLVKLVSNKSIAHQESLSGKKREKIDYRYKFLNDNSNICEFQYYIFRCHRIYENIVKEYGDTLLNELKIKNNDI</sequence>
<evidence type="ECO:0000313" key="2">
    <source>
        <dbReference type="Proteomes" id="UP000284508"/>
    </source>
</evidence>
<reference evidence="1 2" key="1">
    <citation type="journal article" date="2018" name="BMC Microbiol.">
        <title>Genome sequencing of strains of the most prevalent clonal group of O1:K1:H7 Escherichia coli that causes neonatal meningitis in France.</title>
        <authorList>
            <person name="Geslain G."/>
            <person name="Birgy A."/>
            <person name="Adiba S."/>
            <person name="Magnan M."/>
            <person name="Courroux C."/>
            <person name="Levy C."/>
            <person name="Cohen R."/>
            <person name="Bidet P."/>
            <person name="Bonacorsi S."/>
        </authorList>
    </citation>
    <scope>NUCLEOTIDE SEQUENCE [LARGE SCALE GENOMIC DNA]</scope>
    <source>
        <strain evidence="1 2">S308</strain>
    </source>
</reference>
<organism evidence="1 2">
    <name type="scientific">Escherichia coli</name>
    <dbReference type="NCBI Taxonomy" id="562"/>
    <lineage>
        <taxon>Bacteria</taxon>
        <taxon>Pseudomonadati</taxon>
        <taxon>Pseudomonadota</taxon>
        <taxon>Gammaproteobacteria</taxon>
        <taxon>Enterobacterales</taxon>
        <taxon>Enterobacteriaceae</taxon>
        <taxon>Escherichia</taxon>
    </lineage>
</organism>
<gene>
    <name evidence="1" type="ORF">D3C88_25170</name>
</gene>
<dbReference type="AlphaFoldDB" id="A0A418GED1"/>
<dbReference type="EMBL" id="QXHA01001601">
    <property type="protein sequence ID" value="RIB39206.1"/>
    <property type="molecule type" value="Genomic_DNA"/>
</dbReference>